<reference evidence="2 3" key="1">
    <citation type="submission" date="2020-08" db="EMBL/GenBank/DDBJ databases">
        <title>Genomic Encyclopedia of Archaeal and Bacterial Type Strains, Phase II (KMG-II): from individual species to whole genera.</title>
        <authorList>
            <person name="Goeker M."/>
        </authorList>
    </citation>
    <scope>NUCLEOTIDE SEQUENCE [LARGE SCALE GENOMIC DNA]</scope>
    <source>
        <strain evidence="2 3">DSM 43850</strain>
    </source>
</reference>
<organism evidence="2 3">
    <name type="scientific">Kutzneria viridogrisea</name>
    <dbReference type="NCBI Taxonomy" id="47990"/>
    <lineage>
        <taxon>Bacteria</taxon>
        <taxon>Bacillati</taxon>
        <taxon>Actinomycetota</taxon>
        <taxon>Actinomycetes</taxon>
        <taxon>Pseudonocardiales</taxon>
        <taxon>Pseudonocardiaceae</taxon>
        <taxon>Kutzneria</taxon>
    </lineage>
</organism>
<name>A0ABR6B9L0_9PSEU</name>
<evidence type="ECO:0000313" key="2">
    <source>
        <dbReference type="EMBL" id="MBA8923560.1"/>
    </source>
</evidence>
<feature type="region of interest" description="Disordered" evidence="1">
    <location>
        <begin position="1"/>
        <end position="20"/>
    </location>
</feature>
<proteinExistence type="predicted"/>
<evidence type="ECO:0008006" key="4">
    <source>
        <dbReference type="Google" id="ProtNLM"/>
    </source>
</evidence>
<evidence type="ECO:0000313" key="3">
    <source>
        <dbReference type="Proteomes" id="UP000517916"/>
    </source>
</evidence>
<keyword evidence="3" id="KW-1185">Reference proteome</keyword>
<dbReference type="RefSeq" id="WP_318295887.1">
    <property type="nucleotide sequence ID" value="NZ_BAAABQ010000041.1"/>
</dbReference>
<evidence type="ECO:0000256" key="1">
    <source>
        <dbReference type="SAM" id="MobiDB-lite"/>
    </source>
</evidence>
<sequence>MALGVSLTGAPVAASNNAPGRCPGGFTWDGTECVPTGSSTSVAE</sequence>
<accession>A0ABR6B9L0</accession>
<protein>
    <recommendedName>
        <fullName evidence="4">CBM1 domain-containing protein</fullName>
    </recommendedName>
</protein>
<dbReference type="Proteomes" id="UP000517916">
    <property type="component" value="Unassembled WGS sequence"/>
</dbReference>
<dbReference type="EMBL" id="JACJID010000001">
    <property type="protein sequence ID" value="MBA8923560.1"/>
    <property type="molecule type" value="Genomic_DNA"/>
</dbReference>
<gene>
    <name evidence="2" type="ORF">BC739_000757</name>
</gene>
<comment type="caution">
    <text evidence="2">The sequence shown here is derived from an EMBL/GenBank/DDBJ whole genome shotgun (WGS) entry which is preliminary data.</text>
</comment>